<dbReference type="Proteomes" id="UP000663720">
    <property type="component" value="Chromosome"/>
</dbReference>
<evidence type="ECO:0000313" key="2">
    <source>
        <dbReference type="Proteomes" id="UP000663720"/>
    </source>
</evidence>
<name>A0A975B646_9BACT</name>
<evidence type="ECO:0000313" key="1">
    <source>
        <dbReference type="EMBL" id="QTA79447.1"/>
    </source>
</evidence>
<dbReference type="EMBL" id="CP061799">
    <property type="protein sequence ID" value="QTA79447.1"/>
    <property type="molecule type" value="Genomic_DNA"/>
</dbReference>
<accession>A0A975B646</accession>
<proteinExistence type="predicted"/>
<organism evidence="1 2">
    <name type="scientific">Desulfonema limicola</name>
    <dbReference type="NCBI Taxonomy" id="45656"/>
    <lineage>
        <taxon>Bacteria</taxon>
        <taxon>Pseudomonadati</taxon>
        <taxon>Thermodesulfobacteriota</taxon>
        <taxon>Desulfobacteria</taxon>
        <taxon>Desulfobacterales</taxon>
        <taxon>Desulfococcaceae</taxon>
        <taxon>Desulfonema</taxon>
    </lineage>
</organism>
<sequence length="80" mass="9285">MIQYAGKLYGLELKSYTDDSGFKISLHQAARYAKILKLDLIWLVEFVEYIPEGYREKYEQKYNDKESGVVVKPVFVATGE</sequence>
<reference evidence="1" key="1">
    <citation type="journal article" date="2021" name="Microb. Physiol.">
        <title>Proteogenomic Insights into the Physiology of Marine, Sulfate-Reducing, Filamentous Desulfonema limicola and Desulfonema magnum.</title>
        <authorList>
            <person name="Schnaars V."/>
            <person name="Wohlbrand L."/>
            <person name="Scheve S."/>
            <person name="Hinrichs C."/>
            <person name="Reinhardt R."/>
            <person name="Rabus R."/>
        </authorList>
    </citation>
    <scope>NUCLEOTIDE SEQUENCE</scope>
    <source>
        <strain evidence="1">5ac10</strain>
    </source>
</reference>
<protein>
    <submittedName>
        <fullName evidence="1">Uncharacterized protein</fullName>
    </submittedName>
</protein>
<dbReference type="KEGG" id="dli:dnl_17180"/>
<keyword evidence="2" id="KW-1185">Reference proteome</keyword>
<gene>
    <name evidence="1" type="ORF">dnl_17180</name>
</gene>
<dbReference type="AlphaFoldDB" id="A0A975B646"/>
<dbReference type="RefSeq" id="WP_207691198.1">
    <property type="nucleotide sequence ID" value="NZ_CP061799.1"/>
</dbReference>